<evidence type="ECO:0000313" key="2">
    <source>
        <dbReference type="EMBL" id="EYB99218.1"/>
    </source>
</evidence>
<feature type="transmembrane region" description="Helical" evidence="1">
    <location>
        <begin position="42"/>
        <end position="62"/>
    </location>
</feature>
<dbReference type="Proteomes" id="UP000024635">
    <property type="component" value="Unassembled WGS sequence"/>
</dbReference>
<dbReference type="EMBL" id="JARK01001460">
    <property type="protein sequence ID" value="EYB99218.1"/>
    <property type="molecule type" value="Genomic_DNA"/>
</dbReference>
<comment type="caution">
    <text evidence="2">The sequence shown here is derived from an EMBL/GenBank/DDBJ whole genome shotgun (WGS) entry which is preliminary data.</text>
</comment>
<reference evidence="3" key="1">
    <citation type="journal article" date="2015" name="Nat. Genet.">
        <title>The genome and transcriptome of the zoonotic hookworm Ancylostoma ceylanicum identify infection-specific gene families.</title>
        <authorList>
            <person name="Schwarz E.M."/>
            <person name="Hu Y."/>
            <person name="Antoshechkin I."/>
            <person name="Miller M.M."/>
            <person name="Sternberg P.W."/>
            <person name="Aroian R.V."/>
        </authorList>
    </citation>
    <scope>NUCLEOTIDE SEQUENCE</scope>
    <source>
        <strain evidence="3">HY135</strain>
    </source>
</reference>
<evidence type="ECO:0000313" key="3">
    <source>
        <dbReference type="Proteomes" id="UP000024635"/>
    </source>
</evidence>
<accession>A0A016T8D1</accession>
<gene>
    <name evidence="2" type="primary">Acey_s0124.g1227</name>
    <name evidence="2" type="ORF">Y032_0124g1227</name>
</gene>
<feature type="transmembrane region" description="Helical" evidence="1">
    <location>
        <begin position="156"/>
        <end position="177"/>
    </location>
</feature>
<sequence>MESGGSSCELLFPTVMGVKKGTPMPMNGAFHYPIATMLYKPGLLLTIFSAVFISFPIVFAFGDSPSWDRSTDNVTRFVEENREAIRNGTWNYSKNRTYGIISARAVDPWLENMRKGMYRYNFGKSQDNFCWKRQNPSTDEVPSIFRASQLFATVQVPIRTVFLMSLTYRSFLLFATLYDRSVRKSMPLVVPAVSLAVINELFHLLSLFTAFTFHIWQDNKYPRAADIAMAAALVSFAVKMIQLILLKGKSTNTVIRIVFLIAALLVCQKIVDNSRNFIEYVSCDQNVAVPVAIAEYAFFAMEFASYLLDVVDASKVAIFVHCAAEDFQTYDITF</sequence>
<dbReference type="OrthoDB" id="5826761at2759"/>
<keyword evidence="3" id="KW-1185">Reference proteome</keyword>
<evidence type="ECO:0000256" key="1">
    <source>
        <dbReference type="SAM" id="Phobius"/>
    </source>
</evidence>
<feature type="transmembrane region" description="Helical" evidence="1">
    <location>
        <begin position="189"/>
        <end position="215"/>
    </location>
</feature>
<organism evidence="2 3">
    <name type="scientific">Ancylostoma ceylanicum</name>
    <dbReference type="NCBI Taxonomy" id="53326"/>
    <lineage>
        <taxon>Eukaryota</taxon>
        <taxon>Metazoa</taxon>
        <taxon>Ecdysozoa</taxon>
        <taxon>Nematoda</taxon>
        <taxon>Chromadorea</taxon>
        <taxon>Rhabditida</taxon>
        <taxon>Rhabditina</taxon>
        <taxon>Rhabditomorpha</taxon>
        <taxon>Strongyloidea</taxon>
        <taxon>Ancylostomatidae</taxon>
        <taxon>Ancylostomatinae</taxon>
        <taxon>Ancylostoma</taxon>
    </lineage>
</organism>
<proteinExistence type="predicted"/>
<keyword evidence="1" id="KW-0472">Membrane</keyword>
<feature type="transmembrane region" description="Helical" evidence="1">
    <location>
        <begin position="227"/>
        <end position="246"/>
    </location>
</feature>
<protein>
    <submittedName>
        <fullName evidence="2">Uncharacterized protein</fullName>
    </submittedName>
</protein>
<keyword evidence="1" id="KW-1133">Transmembrane helix</keyword>
<dbReference type="AlphaFoldDB" id="A0A016T8D1"/>
<keyword evidence="1" id="KW-0812">Transmembrane</keyword>
<name>A0A016T8D1_9BILA</name>